<evidence type="ECO:0000256" key="14">
    <source>
        <dbReference type="ARBA" id="ARBA00073917"/>
    </source>
</evidence>
<dbReference type="GO" id="GO:0017017">
    <property type="term" value="F:MAP kinase tyrosine/serine/threonine phosphatase activity"/>
    <property type="evidence" value="ECO:0007669"/>
    <property type="project" value="InterPro"/>
</dbReference>
<evidence type="ECO:0000256" key="10">
    <source>
        <dbReference type="ARBA" id="ARBA00023242"/>
    </source>
</evidence>
<feature type="compositionally biased region" description="Basic and acidic residues" evidence="15">
    <location>
        <begin position="380"/>
        <end position="389"/>
    </location>
</feature>
<feature type="region of interest" description="Disordered" evidence="15">
    <location>
        <begin position="311"/>
        <end position="423"/>
    </location>
</feature>
<comment type="similarity">
    <text evidence="3">Belongs to the protein-tyrosine phosphatase family. Non-receptor class dual specificity subfamily.</text>
</comment>
<accession>A0A8C0UJ31</accession>
<dbReference type="InterPro" id="IPR008343">
    <property type="entry name" value="MKP"/>
</dbReference>
<evidence type="ECO:0000256" key="1">
    <source>
        <dbReference type="ARBA" id="ARBA00004123"/>
    </source>
</evidence>
<name>A0A8C0UJ31_CYACU</name>
<dbReference type="CDD" id="cd01446">
    <property type="entry name" value="DSP_MapKP"/>
    <property type="match status" value="1"/>
</dbReference>
<dbReference type="GO" id="GO:0004722">
    <property type="term" value="F:protein serine/threonine phosphatase activity"/>
    <property type="evidence" value="ECO:0007669"/>
    <property type="project" value="UniProtKB-EC"/>
</dbReference>
<dbReference type="GO" id="GO:0043409">
    <property type="term" value="P:negative regulation of MAPK cascade"/>
    <property type="evidence" value="ECO:0007669"/>
    <property type="project" value="TreeGrafter"/>
</dbReference>
<dbReference type="PANTHER" id="PTHR10159:SF108">
    <property type="entry name" value="DUAL SPECIFICITY PROTEIN PHOSPHATASE 8"/>
    <property type="match status" value="1"/>
</dbReference>
<dbReference type="GO" id="GO:0005737">
    <property type="term" value="C:cytoplasm"/>
    <property type="evidence" value="ECO:0007669"/>
    <property type="project" value="UniProtKB-SubCell"/>
</dbReference>
<comment type="catalytic activity">
    <reaction evidence="11">
        <text>O-phospho-L-seryl-[protein] + H2O = L-seryl-[protein] + phosphate</text>
        <dbReference type="Rhea" id="RHEA:20629"/>
        <dbReference type="Rhea" id="RHEA-COMP:9863"/>
        <dbReference type="Rhea" id="RHEA-COMP:11604"/>
        <dbReference type="ChEBI" id="CHEBI:15377"/>
        <dbReference type="ChEBI" id="CHEBI:29999"/>
        <dbReference type="ChEBI" id="CHEBI:43474"/>
        <dbReference type="ChEBI" id="CHEBI:83421"/>
        <dbReference type="EC" id="3.1.3.16"/>
    </reaction>
</comment>
<feature type="domain" description="Tyrosine-protein phosphatase" evidence="16">
    <location>
        <begin position="160"/>
        <end position="302"/>
    </location>
</feature>
<gene>
    <name evidence="19" type="primary">DUSP8</name>
</gene>
<protein>
    <recommendedName>
        <fullName evidence="14">Dual specificity protein phosphatase 8</fullName>
        <ecNumber evidence="6">3.1.3.16</ecNumber>
        <ecNumber evidence="5">3.1.3.48</ecNumber>
    </recommendedName>
</protein>
<dbReference type="InterPro" id="IPR001763">
    <property type="entry name" value="Rhodanese-like_dom"/>
</dbReference>
<dbReference type="PROSITE" id="PS00383">
    <property type="entry name" value="TYR_PHOSPHATASE_1"/>
    <property type="match status" value="1"/>
</dbReference>
<dbReference type="Gene3D" id="3.40.250.10">
    <property type="entry name" value="Rhodanese-like domain"/>
    <property type="match status" value="1"/>
</dbReference>
<sequence length="536" mass="58797">MAGDRLPRKVMDPKKLASLLRNGAEGTLVIDSRSFVEYNSWHVLSSVNICCSKLVKRRLQQDKVSITELIQPASKMKVEAEDHQDVVVYDQSTRDVTGLAADSFLSILLGKLDSCFHSVSILTGGFATFSSCFPGLCEGKPAAILPMSISQPCLPVANVGPTRILPHLYLGSQKDVLNKDLMTQNGISYVLNASNSCPKPDFICDSHFMRIPVNDNYCEKLLPWLDKSIEFIDKAKVSSCQVIVHCLAGISRSATIAIAYIMKTMGMSSDDAYRFVKDRRPSISPNFNFLGQLLEYERSLKLLKALKSKGDWGEGDAQQDPAEVAESGRHPLTPTSEKAEDVPRSTGSASPTSDPERPAGTPKVLSPTTLQQGLNGLHLSSERIQDTNRLKRSFSLDIKSAYSPGLRQDPPGPPGPGEAPKLCNKSQLSFRLGMTFSSRPPPSQLSKAGRRAVIRLATLSQRLGSEQARPWPQQQHPQPLLLSQPFSLSACFFGCPSPLHLPLRRQCPSETPPAVPFPLPFLILMIISYQCCHCNL</sequence>
<evidence type="ECO:0000256" key="8">
    <source>
        <dbReference type="ARBA" id="ARBA00022801"/>
    </source>
</evidence>
<reference evidence="19" key="2">
    <citation type="submission" date="2025-09" db="UniProtKB">
        <authorList>
            <consortium name="Ensembl"/>
        </authorList>
    </citation>
    <scope>IDENTIFICATION</scope>
</reference>
<reference evidence="19" key="1">
    <citation type="submission" date="2025-08" db="UniProtKB">
        <authorList>
            <consortium name="Ensembl"/>
        </authorList>
    </citation>
    <scope>IDENTIFICATION</scope>
</reference>
<dbReference type="InterPro" id="IPR000340">
    <property type="entry name" value="Dual-sp_phosphatase_cat-dom"/>
</dbReference>
<evidence type="ECO:0000259" key="16">
    <source>
        <dbReference type="PROSITE" id="PS50054"/>
    </source>
</evidence>
<evidence type="ECO:0000259" key="17">
    <source>
        <dbReference type="PROSITE" id="PS50056"/>
    </source>
</evidence>
<dbReference type="PANTHER" id="PTHR10159">
    <property type="entry name" value="DUAL SPECIFICITY PROTEIN PHOSPHATASE"/>
    <property type="match status" value="1"/>
</dbReference>
<dbReference type="AlphaFoldDB" id="A0A8C0UJ31"/>
<evidence type="ECO:0000313" key="19">
    <source>
        <dbReference type="Ensembl" id="ENSCCEP00000008028.1"/>
    </source>
</evidence>
<dbReference type="GO" id="GO:0033550">
    <property type="term" value="F:MAP kinase tyrosine phosphatase activity"/>
    <property type="evidence" value="ECO:0007669"/>
    <property type="project" value="TreeGrafter"/>
</dbReference>
<dbReference type="Proteomes" id="UP000694410">
    <property type="component" value="Unplaced"/>
</dbReference>
<feature type="domain" description="Tyrosine specific protein phosphatases" evidence="17">
    <location>
        <begin position="226"/>
        <end position="283"/>
    </location>
</feature>
<dbReference type="InterPro" id="IPR029021">
    <property type="entry name" value="Prot-tyrosine_phosphatase-like"/>
</dbReference>
<comment type="catalytic activity">
    <reaction evidence="12">
        <text>O-phospho-L-threonyl-[protein] + H2O = L-threonyl-[protein] + phosphate</text>
        <dbReference type="Rhea" id="RHEA:47004"/>
        <dbReference type="Rhea" id="RHEA-COMP:11060"/>
        <dbReference type="Rhea" id="RHEA-COMP:11605"/>
        <dbReference type="ChEBI" id="CHEBI:15377"/>
        <dbReference type="ChEBI" id="CHEBI:30013"/>
        <dbReference type="ChEBI" id="CHEBI:43474"/>
        <dbReference type="ChEBI" id="CHEBI:61977"/>
        <dbReference type="EC" id="3.1.3.16"/>
    </reaction>
</comment>
<dbReference type="Pfam" id="PF00581">
    <property type="entry name" value="Rhodanese"/>
    <property type="match status" value="1"/>
</dbReference>
<dbReference type="PROSITE" id="PS50206">
    <property type="entry name" value="RHODANESE_3"/>
    <property type="match status" value="1"/>
</dbReference>
<evidence type="ECO:0000313" key="20">
    <source>
        <dbReference type="Proteomes" id="UP000694410"/>
    </source>
</evidence>
<evidence type="ECO:0000256" key="15">
    <source>
        <dbReference type="SAM" id="MobiDB-lite"/>
    </source>
</evidence>
<dbReference type="InterPro" id="IPR020422">
    <property type="entry name" value="TYR_PHOSPHATASE_DUAL_dom"/>
</dbReference>
<evidence type="ECO:0000256" key="7">
    <source>
        <dbReference type="ARBA" id="ARBA00022490"/>
    </source>
</evidence>
<dbReference type="SUPFAM" id="SSF52821">
    <property type="entry name" value="Rhodanese/Cell cycle control phosphatase"/>
    <property type="match status" value="1"/>
</dbReference>
<dbReference type="SUPFAM" id="SSF52799">
    <property type="entry name" value="(Phosphotyrosine protein) phosphatases II"/>
    <property type="match status" value="1"/>
</dbReference>
<keyword evidence="7" id="KW-0963">Cytoplasm</keyword>
<comment type="function">
    <text evidence="13">Has phosphatase activity with synthetic phosphatase substrates and negatively regulates mitogen-activated protein kinase activity, presumably by catalysing their dephosphorylation. Expected to display protein phosphatase activity toward phosphotyrosine, phosphoserine and phosphothreonine residues.</text>
</comment>
<keyword evidence="20" id="KW-1185">Reference proteome</keyword>
<comment type="subcellular location">
    <subcellularLocation>
        <location evidence="2">Cytoplasm</location>
    </subcellularLocation>
    <subcellularLocation>
        <location evidence="1">Nucleus</location>
    </subcellularLocation>
</comment>
<evidence type="ECO:0000256" key="11">
    <source>
        <dbReference type="ARBA" id="ARBA00047761"/>
    </source>
</evidence>
<evidence type="ECO:0000256" key="13">
    <source>
        <dbReference type="ARBA" id="ARBA00053881"/>
    </source>
</evidence>
<evidence type="ECO:0000256" key="3">
    <source>
        <dbReference type="ARBA" id="ARBA00008601"/>
    </source>
</evidence>
<keyword evidence="10" id="KW-0539">Nucleus</keyword>
<dbReference type="FunFam" id="3.90.190.10:FF:000044">
    <property type="entry name" value="Dual specificity protein phosphatase 8"/>
    <property type="match status" value="1"/>
</dbReference>
<evidence type="ECO:0000256" key="6">
    <source>
        <dbReference type="ARBA" id="ARBA00013081"/>
    </source>
</evidence>
<dbReference type="Gene3D" id="3.90.190.10">
    <property type="entry name" value="Protein tyrosine phosphatase superfamily"/>
    <property type="match status" value="1"/>
</dbReference>
<dbReference type="PROSITE" id="PS50054">
    <property type="entry name" value="TYR_PHOSPHATASE_DUAL"/>
    <property type="match status" value="1"/>
</dbReference>
<evidence type="ECO:0000256" key="5">
    <source>
        <dbReference type="ARBA" id="ARBA00013064"/>
    </source>
</evidence>
<dbReference type="GO" id="GO:0008330">
    <property type="term" value="F:protein tyrosine/threonine phosphatase activity"/>
    <property type="evidence" value="ECO:0007669"/>
    <property type="project" value="TreeGrafter"/>
</dbReference>
<dbReference type="InterPro" id="IPR016130">
    <property type="entry name" value="Tyr_Pase_AS"/>
</dbReference>
<evidence type="ECO:0000256" key="12">
    <source>
        <dbReference type="ARBA" id="ARBA00048336"/>
    </source>
</evidence>
<dbReference type="PRINTS" id="PR01764">
    <property type="entry name" value="MAPKPHPHTASE"/>
</dbReference>
<comment type="subunit">
    <text evidence="4">Monomer.</text>
</comment>
<dbReference type="SMART" id="SM00450">
    <property type="entry name" value="RHOD"/>
    <property type="match status" value="1"/>
</dbReference>
<dbReference type="Ensembl" id="ENSCCET00000012803.1">
    <property type="protein sequence ID" value="ENSCCEP00000008028.1"/>
    <property type="gene ID" value="ENSCCEG00000008344.1"/>
</dbReference>
<dbReference type="InterPro" id="IPR000387">
    <property type="entry name" value="Tyr_Pase_dom"/>
</dbReference>
<proteinExistence type="inferred from homology"/>
<dbReference type="EC" id="3.1.3.16" evidence="6"/>
<dbReference type="FunFam" id="3.40.250.10:FF:000020">
    <property type="entry name" value="Dual specificity protein phosphatase 8"/>
    <property type="match status" value="1"/>
</dbReference>
<keyword evidence="9" id="KW-0904">Protein phosphatase</keyword>
<evidence type="ECO:0000259" key="18">
    <source>
        <dbReference type="PROSITE" id="PS50206"/>
    </source>
</evidence>
<dbReference type="EC" id="3.1.3.48" evidence="5"/>
<feature type="domain" description="Rhodanese" evidence="18">
    <location>
        <begin position="23"/>
        <end position="138"/>
    </location>
</feature>
<dbReference type="SMART" id="SM00195">
    <property type="entry name" value="DSPc"/>
    <property type="match status" value="1"/>
</dbReference>
<organism evidence="19 20">
    <name type="scientific">Cyanistes caeruleus</name>
    <name type="common">Eurasian blue tit</name>
    <name type="synonym">Parus caeruleus</name>
    <dbReference type="NCBI Taxonomy" id="156563"/>
    <lineage>
        <taxon>Eukaryota</taxon>
        <taxon>Metazoa</taxon>
        <taxon>Chordata</taxon>
        <taxon>Craniata</taxon>
        <taxon>Vertebrata</taxon>
        <taxon>Euteleostomi</taxon>
        <taxon>Archelosauria</taxon>
        <taxon>Archosauria</taxon>
        <taxon>Dinosauria</taxon>
        <taxon>Saurischia</taxon>
        <taxon>Theropoda</taxon>
        <taxon>Coelurosauria</taxon>
        <taxon>Aves</taxon>
        <taxon>Neognathae</taxon>
        <taxon>Neoaves</taxon>
        <taxon>Telluraves</taxon>
        <taxon>Australaves</taxon>
        <taxon>Passeriformes</taxon>
        <taxon>Paridae</taxon>
        <taxon>Cyanistes</taxon>
    </lineage>
</organism>
<dbReference type="PROSITE" id="PS50056">
    <property type="entry name" value="TYR_PHOSPHATASE_2"/>
    <property type="match status" value="1"/>
</dbReference>
<dbReference type="CDD" id="cd14645">
    <property type="entry name" value="DSP_DUSP8"/>
    <property type="match status" value="1"/>
</dbReference>
<dbReference type="InterPro" id="IPR036873">
    <property type="entry name" value="Rhodanese-like_dom_sf"/>
</dbReference>
<evidence type="ECO:0000256" key="2">
    <source>
        <dbReference type="ARBA" id="ARBA00004496"/>
    </source>
</evidence>
<dbReference type="GO" id="GO:0005634">
    <property type="term" value="C:nucleus"/>
    <property type="evidence" value="ECO:0007669"/>
    <property type="project" value="UniProtKB-SubCell"/>
</dbReference>
<dbReference type="Pfam" id="PF00782">
    <property type="entry name" value="DSPc"/>
    <property type="match status" value="1"/>
</dbReference>
<evidence type="ECO:0000256" key="4">
    <source>
        <dbReference type="ARBA" id="ARBA00011245"/>
    </source>
</evidence>
<keyword evidence="8" id="KW-0378">Hydrolase</keyword>
<dbReference type="InterPro" id="IPR048035">
    <property type="entry name" value="DUSP8_DSP"/>
</dbReference>
<evidence type="ECO:0000256" key="9">
    <source>
        <dbReference type="ARBA" id="ARBA00022912"/>
    </source>
</evidence>